<dbReference type="PANTHER" id="PTHR33446">
    <property type="entry name" value="PROTEIN TONB-RELATED"/>
    <property type="match status" value="1"/>
</dbReference>
<dbReference type="HOGENOM" id="CLU_857389_0_0_5"/>
<accession>L0KPN5</accession>
<reference evidence="13" key="1">
    <citation type="submission" date="2012-02" db="EMBL/GenBank/DDBJ databases">
        <title>Complete sequence of Mesorhizobium australicum WSM2073.</title>
        <authorList>
            <person name="Lucas S."/>
            <person name="Han J."/>
            <person name="Lapidus A."/>
            <person name="Cheng J.-F."/>
            <person name="Goodwin L."/>
            <person name="Pitluck S."/>
            <person name="Peters L."/>
            <person name="Gu W."/>
            <person name="Detter J.C."/>
            <person name="Han C."/>
            <person name="Tapia R."/>
            <person name="Land M."/>
            <person name="Hauser L."/>
            <person name="Kyrpides N."/>
            <person name="Ivanova N."/>
            <person name="Pagani I."/>
            <person name="Reeve W.G."/>
            <person name="Howieson J.G."/>
            <person name="Tiwari R.P."/>
            <person name="O'Hara G.W."/>
            <person name="Atkins C.A."/>
            <person name="Ronson C.W."/>
            <person name="Nandasena K.G."/>
            <person name="Woyke T."/>
        </authorList>
    </citation>
    <scope>NUCLEOTIDE SEQUENCE [LARGE SCALE GENOMIC DNA]</scope>
    <source>
        <strain evidence="13">LMG 24608 / HAMBI 3006 / WSM2073</strain>
    </source>
</reference>
<sequence length="336" mass="34458">MQEINPLPDAGSELAIAPAERLAQARPQASNGKWQAAIAISCLLHAGVAAAFLISSAGKFDSREAEQSEGGDHKGDKVAGSALDKDPAAMNVTLVPPPPTAKPHPAKAARPAPTAPSQPAQEPVTHAPEPARDAAKQASEPSAEPVKQPVATPDILVAATPRPDDQSVAARTETPAQPNAQAGTTEIPVTVPDQPPIPVARPTPAAAPATAGAANERSGTADGQDRLAEAASKGKRQKDQGSAAEDSYRGNVFRKLGSVNRTLPPSLQLAARNNAVVAFAIGRKGDIDQLRILESSGSPTFDEAALGIVRKAAPFPPIPSQASNPSLEFEVGIGPF</sequence>
<dbReference type="GO" id="GO:0055085">
    <property type="term" value="P:transmembrane transport"/>
    <property type="evidence" value="ECO:0007669"/>
    <property type="project" value="InterPro"/>
</dbReference>
<evidence type="ECO:0000256" key="10">
    <source>
        <dbReference type="SAM" id="MobiDB-lite"/>
    </source>
</evidence>
<evidence type="ECO:0000256" key="7">
    <source>
        <dbReference type="ARBA" id="ARBA00022927"/>
    </source>
</evidence>
<keyword evidence="13" id="KW-1185">Reference proteome</keyword>
<evidence type="ECO:0000256" key="9">
    <source>
        <dbReference type="ARBA" id="ARBA00023136"/>
    </source>
</evidence>
<dbReference type="AlphaFoldDB" id="L0KPN5"/>
<keyword evidence="7" id="KW-0653">Protein transport</keyword>
<protein>
    <submittedName>
        <fullName evidence="12">TonB family protein</fullName>
    </submittedName>
</protein>
<evidence type="ECO:0000256" key="5">
    <source>
        <dbReference type="ARBA" id="ARBA00022519"/>
    </source>
</evidence>
<organism evidence="12 13">
    <name type="scientific">Mesorhizobium australicum (strain HAMBI 3006 / LMG 24608 / WSM2073)</name>
    <dbReference type="NCBI Taxonomy" id="754035"/>
    <lineage>
        <taxon>Bacteria</taxon>
        <taxon>Pseudomonadati</taxon>
        <taxon>Pseudomonadota</taxon>
        <taxon>Alphaproteobacteria</taxon>
        <taxon>Hyphomicrobiales</taxon>
        <taxon>Phyllobacteriaceae</taxon>
        <taxon>Mesorhizobium</taxon>
    </lineage>
</organism>
<evidence type="ECO:0000259" key="11">
    <source>
        <dbReference type="PROSITE" id="PS52015"/>
    </source>
</evidence>
<dbReference type="SUPFAM" id="SSF74653">
    <property type="entry name" value="TolA/TonB C-terminal domain"/>
    <property type="match status" value="1"/>
</dbReference>
<dbReference type="GO" id="GO:0015031">
    <property type="term" value="P:protein transport"/>
    <property type="evidence" value="ECO:0007669"/>
    <property type="project" value="UniProtKB-KW"/>
</dbReference>
<keyword evidence="4" id="KW-1003">Cell membrane</keyword>
<name>L0KPN5_MESAW</name>
<dbReference type="InterPro" id="IPR051045">
    <property type="entry name" value="TonB-dependent_transducer"/>
</dbReference>
<dbReference type="GO" id="GO:0031992">
    <property type="term" value="F:energy transducer activity"/>
    <property type="evidence" value="ECO:0007669"/>
    <property type="project" value="TreeGrafter"/>
</dbReference>
<dbReference type="Pfam" id="PF13103">
    <property type="entry name" value="TonB_2"/>
    <property type="match status" value="1"/>
</dbReference>
<keyword evidence="3" id="KW-0813">Transport</keyword>
<dbReference type="PROSITE" id="PS52015">
    <property type="entry name" value="TONB_CTD"/>
    <property type="match status" value="1"/>
</dbReference>
<evidence type="ECO:0000313" key="13">
    <source>
        <dbReference type="Proteomes" id="UP000010998"/>
    </source>
</evidence>
<dbReference type="KEGG" id="mam:Mesau_03704"/>
<feature type="compositionally biased region" description="Basic and acidic residues" evidence="10">
    <location>
        <begin position="61"/>
        <end position="87"/>
    </location>
</feature>
<dbReference type="GO" id="GO:0098797">
    <property type="term" value="C:plasma membrane protein complex"/>
    <property type="evidence" value="ECO:0007669"/>
    <property type="project" value="TreeGrafter"/>
</dbReference>
<gene>
    <name evidence="12" type="ordered locus">Mesau_03704</name>
</gene>
<keyword evidence="5" id="KW-0997">Cell inner membrane</keyword>
<evidence type="ECO:0000256" key="1">
    <source>
        <dbReference type="ARBA" id="ARBA00004383"/>
    </source>
</evidence>
<dbReference type="EMBL" id="CP003358">
    <property type="protein sequence ID" value="AGB46063.1"/>
    <property type="molecule type" value="Genomic_DNA"/>
</dbReference>
<proteinExistence type="inferred from homology"/>
<dbReference type="InterPro" id="IPR037682">
    <property type="entry name" value="TonB_C"/>
</dbReference>
<evidence type="ECO:0000256" key="2">
    <source>
        <dbReference type="ARBA" id="ARBA00006555"/>
    </source>
</evidence>
<keyword evidence="6" id="KW-0812">Transmembrane</keyword>
<keyword evidence="9" id="KW-0472">Membrane</keyword>
<dbReference type="OrthoDB" id="8448705at2"/>
<evidence type="ECO:0000256" key="8">
    <source>
        <dbReference type="ARBA" id="ARBA00022989"/>
    </source>
</evidence>
<dbReference type="eggNOG" id="COG0810">
    <property type="taxonomic scope" value="Bacteria"/>
</dbReference>
<evidence type="ECO:0000256" key="3">
    <source>
        <dbReference type="ARBA" id="ARBA00022448"/>
    </source>
</evidence>
<comment type="similarity">
    <text evidence="2">Belongs to the TonB family.</text>
</comment>
<feature type="region of interest" description="Disordered" evidence="10">
    <location>
        <begin position="61"/>
        <end position="251"/>
    </location>
</feature>
<dbReference type="PANTHER" id="PTHR33446:SF2">
    <property type="entry name" value="PROTEIN TONB"/>
    <property type="match status" value="1"/>
</dbReference>
<dbReference type="NCBIfam" id="TIGR01352">
    <property type="entry name" value="tonB_Cterm"/>
    <property type="match status" value="1"/>
</dbReference>
<evidence type="ECO:0000256" key="4">
    <source>
        <dbReference type="ARBA" id="ARBA00022475"/>
    </source>
</evidence>
<comment type="subcellular location">
    <subcellularLocation>
        <location evidence="1">Cell inner membrane</location>
        <topology evidence="1">Single-pass membrane protein</topology>
        <orientation evidence="1">Periplasmic side</orientation>
    </subcellularLocation>
</comment>
<feature type="domain" description="TonB C-terminal" evidence="11">
    <location>
        <begin position="247"/>
        <end position="336"/>
    </location>
</feature>
<evidence type="ECO:0000313" key="12">
    <source>
        <dbReference type="EMBL" id="AGB46063.1"/>
    </source>
</evidence>
<dbReference type="STRING" id="754035.Mesau_03704"/>
<evidence type="ECO:0000256" key="6">
    <source>
        <dbReference type="ARBA" id="ARBA00022692"/>
    </source>
</evidence>
<keyword evidence="8" id="KW-1133">Transmembrane helix</keyword>
<dbReference type="Proteomes" id="UP000010998">
    <property type="component" value="Chromosome"/>
</dbReference>
<dbReference type="Gene3D" id="3.30.1150.10">
    <property type="match status" value="1"/>
</dbReference>
<feature type="compositionally biased region" description="Low complexity" evidence="10">
    <location>
        <begin position="202"/>
        <end position="214"/>
    </location>
</feature>
<dbReference type="InterPro" id="IPR006260">
    <property type="entry name" value="TonB/TolA_C"/>
</dbReference>
<feature type="compositionally biased region" description="Polar residues" evidence="10">
    <location>
        <begin position="174"/>
        <end position="184"/>
    </location>
</feature>